<evidence type="ECO:0000313" key="2">
    <source>
        <dbReference type="Proteomes" id="UP000177006"/>
    </source>
</evidence>
<accession>A0A1F5E3W6</accession>
<reference evidence="1 2" key="1">
    <citation type="journal article" date="2016" name="Nat. Commun.">
        <title>Thousands of microbial genomes shed light on interconnected biogeochemical processes in an aquifer system.</title>
        <authorList>
            <person name="Anantharaman K."/>
            <person name="Brown C.T."/>
            <person name="Hug L.A."/>
            <person name="Sharon I."/>
            <person name="Castelle C.J."/>
            <person name="Probst A.J."/>
            <person name="Thomas B.C."/>
            <person name="Singh A."/>
            <person name="Wilkins M.J."/>
            <person name="Karaoz U."/>
            <person name="Brodie E.L."/>
            <person name="Williams K.H."/>
            <person name="Hubbard S.S."/>
            <person name="Banfield J.F."/>
        </authorList>
    </citation>
    <scope>NUCLEOTIDE SEQUENCE [LARGE SCALE GENOMIC DNA]</scope>
</reference>
<dbReference type="EMBL" id="MEZK01000028">
    <property type="protein sequence ID" value="OGD61991.1"/>
    <property type="molecule type" value="Genomic_DNA"/>
</dbReference>
<organism evidence="1 2">
    <name type="scientific">Candidatus Beckwithbacteria bacterium RBG_13_42_9</name>
    <dbReference type="NCBI Taxonomy" id="1797457"/>
    <lineage>
        <taxon>Bacteria</taxon>
        <taxon>Candidatus Beckwithiibacteriota</taxon>
    </lineage>
</organism>
<dbReference type="STRING" id="1797457.A2160_01705"/>
<evidence type="ECO:0000313" key="1">
    <source>
        <dbReference type="EMBL" id="OGD61991.1"/>
    </source>
</evidence>
<proteinExistence type="predicted"/>
<comment type="caution">
    <text evidence="1">The sequence shown here is derived from an EMBL/GenBank/DDBJ whole genome shotgun (WGS) entry which is preliminary data.</text>
</comment>
<gene>
    <name evidence="1" type="ORF">A2160_01705</name>
</gene>
<dbReference type="Proteomes" id="UP000177006">
    <property type="component" value="Unassembled WGS sequence"/>
</dbReference>
<dbReference type="AlphaFoldDB" id="A0A1F5E3W6"/>
<protein>
    <submittedName>
        <fullName evidence="1">Uncharacterized protein</fullName>
    </submittedName>
</protein>
<sequence>MARLIGEEIIMPADEFFERSGMNADLDAFAATHHSFPWAGGRPPFITIVTGGSIPSPYEHSDSPSWEDGVSQVIEEFRV</sequence>
<name>A0A1F5E3W6_9BACT</name>